<evidence type="ECO:0000256" key="1">
    <source>
        <dbReference type="SAM" id="SignalP"/>
    </source>
</evidence>
<dbReference type="AlphaFoldDB" id="A0A383W266"/>
<accession>A0A383W266</accession>
<organism evidence="2 3">
    <name type="scientific">Tetradesmus obliquus</name>
    <name type="common">Green alga</name>
    <name type="synonym">Acutodesmus obliquus</name>
    <dbReference type="NCBI Taxonomy" id="3088"/>
    <lineage>
        <taxon>Eukaryota</taxon>
        <taxon>Viridiplantae</taxon>
        <taxon>Chlorophyta</taxon>
        <taxon>core chlorophytes</taxon>
        <taxon>Chlorophyceae</taxon>
        <taxon>CS clade</taxon>
        <taxon>Sphaeropleales</taxon>
        <taxon>Scenedesmaceae</taxon>
        <taxon>Tetradesmus</taxon>
    </lineage>
</organism>
<dbReference type="Proteomes" id="UP000256970">
    <property type="component" value="Unassembled WGS sequence"/>
</dbReference>
<feature type="signal peptide" evidence="1">
    <location>
        <begin position="1"/>
        <end position="20"/>
    </location>
</feature>
<reference evidence="2 3" key="1">
    <citation type="submission" date="2016-10" db="EMBL/GenBank/DDBJ databases">
        <authorList>
            <person name="Cai Z."/>
        </authorList>
    </citation>
    <scope>NUCLEOTIDE SEQUENCE [LARGE SCALE GENOMIC DNA]</scope>
</reference>
<gene>
    <name evidence="2" type="ORF">BQ4739_LOCUS11365</name>
</gene>
<dbReference type="EMBL" id="FNXT01001036">
    <property type="protein sequence ID" value="SZX71229.1"/>
    <property type="molecule type" value="Genomic_DNA"/>
</dbReference>
<dbReference type="SUPFAM" id="SSF51445">
    <property type="entry name" value="(Trans)glycosidases"/>
    <property type="match status" value="1"/>
</dbReference>
<evidence type="ECO:0000313" key="2">
    <source>
        <dbReference type="EMBL" id="SZX71229.1"/>
    </source>
</evidence>
<keyword evidence="3" id="KW-1185">Reference proteome</keyword>
<name>A0A383W266_TETOB</name>
<evidence type="ECO:0000313" key="3">
    <source>
        <dbReference type="Proteomes" id="UP000256970"/>
    </source>
</evidence>
<evidence type="ECO:0008006" key="4">
    <source>
        <dbReference type="Google" id="ProtNLM"/>
    </source>
</evidence>
<dbReference type="Gene3D" id="3.20.20.80">
    <property type="entry name" value="Glycosidases"/>
    <property type="match status" value="1"/>
</dbReference>
<dbReference type="InterPro" id="IPR017853">
    <property type="entry name" value="GH"/>
</dbReference>
<keyword evidence="1" id="KW-0732">Signal</keyword>
<dbReference type="STRING" id="3088.A0A383W266"/>
<sequence length="446" mass="49671">MQHRWLLLLLLMLLAGSSRQLGVGAWGTEISSSVSIFRTMELTDVEYIDGKMATRCEHMVDRAGQTGSTKLNFVVTQFFLDRNYDNIPDSYCHKPGSTDKCEPFTQDFIDAWTKAFIPCLEYAVKAGFDIAFTPHLDDGLASGVWRNAQLINPVAKYGGFSYTDIMLLPLAQAMAAVMTPRTRVWYALQGEMSAMVTAFPAEHQKLLPYIKQVILGSHPEWAPNVRLGVSTNYNKLCGMGACQNPSPAQKAAVQALYNAVDFVGLSSYPRFKNAVSDMEDATEIFNYEMLEFGIDIAKLTTEGGKELVFNEFGVGGGISPSGDQPARTSEQAAESPFFGVYGGYTRKTDPWRNSLPPNVLSDTRQYLETWYRAAALWLKRKGGPRWRVDHVFLWNLNSWDVQGVHMQSTNKEGSYRNEVVSAIIKSHNLALRGLGSIDNPGSYPTY</sequence>
<proteinExistence type="predicted"/>
<feature type="chain" id="PRO_5016665223" description="GH26 domain-containing protein" evidence="1">
    <location>
        <begin position="21"/>
        <end position="446"/>
    </location>
</feature>
<protein>
    <recommendedName>
        <fullName evidence="4">GH26 domain-containing protein</fullName>
    </recommendedName>
</protein>